<organism evidence="1 2">
    <name type="scientific">Trifolium pratense</name>
    <name type="common">Red clover</name>
    <dbReference type="NCBI Taxonomy" id="57577"/>
    <lineage>
        <taxon>Eukaryota</taxon>
        <taxon>Viridiplantae</taxon>
        <taxon>Streptophyta</taxon>
        <taxon>Embryophyta</taxon>
        <taxon>Tracheophyta</taxon>
        <taxon>Spermatophyta</taxon>
        <taxon>Magnoliopsida</taxon>
        <taxon>eudicotyledons</taxon>
        <taxon>Gunneridae</taxon>
        <taxon>Pentapetalae</taxon>
        <taxon>rosids</taxon>
        <taxon>fabids</taxon>
        <taxon>Fabales</taxon>
        <taxon>Fabaceae</taxon>
        <taxon>Papilionoideae</taxon>
        <taxon>50 kb inversion clade</taxon>
        <taxon>NPAAA clade</taxon>
        <taxon>Hologalegina</taxon>
        <taxon>IRL clade</taxon>
        <taxon>Trifolieae</taxon>
        <taxon>Trifolium</taxon>
    </lineage>
</organism>
<accession>A0A2K3LD55</accession>
<gene>
    <name evidence="1" type="ORF">L195_g032427</name>
</gene>
<reference evidence="1 2" key="2">
    <citation type="journal article" date="2017" name="Front. Plant Sci.">
        <title>Gene Classification and Mining of Molecular Markers Useful in Red Clover (Trifolium pratense) Breeding.</title>
        <authorList>
            <person name="Istvanek J."/>
            <person name="Dluhosova J."/>
            <person name="Dluhos P."/>
            <person name="Patkova L."/>
            <person name="Nedelnik J."/>
            <person name="Repkova J."/>
        </authorList>
    </citation>
    <scope>NUCLEOTIDE SEQUENCE [LARGE SCALE GENOMIC DNA]</scope>
    <source>
        <strain evidence="2">cv. Tatra</strain>
        <tissue evidence="1">Young leaves</tissue>
    </source>
</reference>
<dbReference type="EMBL" id="ASHM01030732">
    <property type="protein sequence ID" value="PNX76478.1"/>
    <property type="molecule type" value="Genomic_DNA"/>
</dbReference>
<name>A0A2K3LD55_TRIPR</name>
<evidence type="ECO:0000313" key="2">
    <source>
        <dbReference type="Proteomes" id="UP000236291"/>
    </source>
</evidence>
<proteinExistence type="predicted"/>
<comment type="caution">
    <text evidence="1">The sequence shown here is derived from an EMBL/GenBank/DDBJ whole genome shotgun (WGS) entry which is preliminary data.</text>
</comment>
<dbReference type="AlphaFoldDB" id="A0A2K3LD55"/>
<evidence type="ECO:0000313" key="1">
    <source>
        <dbReference type="EMBL" id="PNX76478.1"/>
    </source>
</evidence>
<sequence length="62" mass="6881">MKSQIKRFANAGDTTMEVAGNTGLRLCDMEPRYSKIAKASVVYMYLIPICLPYSSKYAPSSL</sequence>
<dbReference type="Proteomes" id="UP000236291">
    <property type="component" value="Unassembled WGS sequence"/>
</dbReference>
<protein>
    <submittedName>
        <fullName evidence="1">Uncharacterized protein</fullName>
    </submittedName>
</protein>
<reference evidence="1 2" key="1">
    <citation type="journal article" date="2014" name="Am. J. Bot.">
        <title>Genome assembly and annotation for red clover (Trifolium pratense; Fabaceae).</title>
        <authorList>
            <person name="Istvanek J."/>
            <person name="Jaros M."/>
            <person name="Krenek A."/>
            <person name="Repkova J."/>
        </authorList>
    </citation>
    <scope>NUCLEOTIDE SEQUENCE [LARGE SCALE GENOMIC DNA]</scope>
    <source>
        <strain evidence="2">cv. Tatra</strain>
        <tissue evidence="1">Young leaves</tissue>
    </source>
</reference>